<gene>
    <name evidence="2" type="ORF">ACFO6W_07245</name>
</gene>
<evidence type="ECO:0000313" key="2">
    <source>
        <dbReference type="EMBL" id="MFC4673482.1"/>
    </source>
</evidence>
<dbReference type="Proteomes" id="UP001596023">
    <property type="component" value="Unassembled WGS sequence"/>
</dbReference>
<sequence>MAKSYVEYIINFNREHRTNPFTHSALELYHAILVRFNDSGTKDKPWKQYIKVNNQSLKTDIRYSYNTYKEALDMLKERGMIDYRSKNGYADIILCLEPIPEGVTASDKISNDGNSILYKKSAGAATQSPPSPASPERSPGPKGGVIRRQPPSNSPPIETYSPDGDHPPDDGIKRNWEGLKGRLRDINCPPDIARKVVQWSNYGVIGHKVWEILNKIRDDKGLKMPVEYLVSKMNNSS</sequence>
<name>A0ABV9KTE0_9BACT</name>
<proteinExistence type="predicted"/>
<evidence type="ECO:0008006" key="4">
    <source>
        <dbReference type="Google" id="ProtNLM"/>
    </source>
</evidence>
<reference evidence="3" key="1">
    <citation type="journal article" date="2019" name="Int. J. Syst. Evol. Microbiol.">
        <title>The Global Catalogue of Microorganisms (GCM) 10K type strain sequencing project: providing services to taxonomists for standard genome sequencing and annotation.</title>
        <authorList>
            <consortium name="The Broad Institute Genomics Platform"/>
            <consortium name="The Broad Institute Genome Sequencing Center for Infectious Disease"/>
            <person name="Wu L."/>
            <person name="Ma J."/>
        </authorList>
    </citation>
    <scope>NUCLEOTIDE SEQUENCE [LARGE SCALE GENOMIC DNA]</scope>
    <source>
        <strain evidence="3">CCUG 66188</strain>
    </source>
</reference>
<accession>A0ABV9KTE0</accession>
<feature type="compositionally biased region" description="Basic and acidic residues" evidence="1">
    <location>
        <begin position="163"/>
        <end position="175"/>
    </location>
</feature>
<evidence type="ECO:0000256" key="1">
    <source>
        <dbReference type="SAM" id="MobiDB-lite"/>
    </source>
</evidence>
<comment type="caution">
    <text evidence="2">The sequence shown here is derived from an EMBL/GenBank/DDBJ whole genome shotgun (WGS) entry which is preliminary data.</text>
</comment>
<dbReference type="RefSeq" id="WP_379994800.1">
    <property type="nucleotide sequence ID" value="NZ_JBHSGN010000057.1"/>
</dbReference>
<keyword evidence="3" id="KW-1185">Reference proteome</keyword>
<dbReference type="EMBL" id="JBHSGN010000057">
    <property type="protein sequence ID" value="MFC4673482.1"/>
    <property type="molecule type" value="Genomic_DNA"/>
</dbReference>
<evidence type="ECO:0000313" key="3">
    <source>
        <dbReference type="Proteomes" id="UP001596023"/>
    </source>
</evidence>
<feature type="region of interest" description="Disordered" evidence="1">
    <location>
        <begin position="121"/>
        <end position="175"/>
    </location>
</feature>
<protein>
    <recommendedName>
        <fullName evidence="4">Helix-turn-helix domain-containing protein</fullName>
    </recommendedName>
</protein>
<organism evidence="2 3">
    <name type="scientific">Dysgonomonas termitidis</name>
    <dbReference type="NCBI Taxonomy" id="1516126"/>
    <lineage>
        <taxon>Bacteria</taxon>
        <taxon>Pseudomonadati</taxon>
        <taxon>Bacteroidota</taxon>
        <taxon>Bacteroidia</taxon>
        <taxon>Bacteroidales</taxon>
        <taxon>Dysgonomonadaceae</taxon>
        <taxon>Dysgonomonas</taxon>
    </lineage>
</organism>